<dbReference type="InterPro" id="IPR001611">
    <property type="entry name" value="Leu-rich_rpt"/>
</dbReference>
<dbReference type="VEuPathDB" id="VectorBase:CSON003279"/>
<evidence type="ECO:0000256" key="20">
    <source>
        <dbReference type="SAM" id="MobiDB-lite"/>
    </source>
</evidence>
<keyword evidence="10" id="KW-0391">Immunity</keyword>
<dbReference type="FunFam" id="3.80.10.10:FF:000115">
    <property type="entry name" value="leucine-rich repeat protein SHOC-2"/>
    <property type="match status" value="1"/>
</dbReference>
<name>A0A336MM82_CULSO</name>
<evidence type="ECO:0000256" key="16">
    <source>
        <dbReference type="ARBA" id="ARBA00025612"/>
    </source>
</evidence>
<evidence type="ECO:0000256" key="3">
    <source>
        <dbReference type="ARBA" id="ARBA00004496"/>
    </source>
</evidence>
<feature type="domain" description="ECSIT C-terminal" evidence="21">
    <location>
        <begin position="259"/>
        <end position="386"/>
    </location>
</feature>
<evidence type="ECO:0000256" key="19">
    <source>
        <dbReference type="ARBA" id="ARBA00032455"/>
    </source>
</evidence>
<keyword evidence="7" id="KW-0399">Innate immunity</keyword>
<comment type="subcellular location">
    <subcellularLocation>
        <location evidence="3">Cytoplasm</location>
    </subcellularLocation>
    <subcellularLocation>
        <location evidence="2">Mitochondrion</location>
    </subcellularLocation>
    <subcellularLocation>
        <location evidence="1">Nucleus</location>
    </subcellularLocation>
</comment>
<evidence type="ECO:0000256" key="4">
    <source>
        <dbReference type="ARBA" id="ARBA00007674"/>
    </source>
</evidence>
<comment type="function">
    <text evidence="16">Acts as a Ras effector and participates in MAPK pathway activation. Probably acts as a regulatory subunit of protein phosphatase that specifically dephosphorylates Raf kinase and stimulate Raf activity at specialized signaling complexes upon Ras activation.</text>
</comment>
<evidence type="ECO:0000256" key="17">
    <source>
        <dbReference type="ARBA" id="ARBA00029588"/>
    </source>
</evidence>
<dbReference type="FunFam" id="3.80.10.10:FF:000450">
    <property type="entry name" value="Leucine-rich repeat protein soc-2"/>
    <property type="match status" value="1"/>
</dbReference>
<sequence>MFILGRSLRSIVRYESQLTKLCSIQRNSICMSHVRKCLGKENDNKKSSNDEESKDKSFHQEHQRQMIVRGAFEQIENKSRENYLDMIRIFENKDKHRRNHVEFIYAALKNMEHFGVNKDLEVYKALINVMPKGKFIPQNVIQVEFQHYPKQQQCIIDLLEQMEDNGVMPDYEMEDMLVNIFGKKGHPVRKFWRMMYWMPKFKNASPWLTPNPMPDEILEIAKMAVERMCSVDLNSVVTVYEAKDIEHSIDDTWIVSGQSPDQKDLLKKHDPTSALHIEGPFMIWLRDKSVNYFILRGDPPKELEQEDDPDMDDIRNIKVNFFGIHNEAPRAEVAVKRLVHEQDDGTIYAICATGTSTKDSLLSWIRHLEKDGNEILSKIPVLFKFRTPESTQLVKESCIMNIGGSGGSSNSDMPPAPKQVTVKHPESNKPKPTTKKGKPVQADLDVIKEFQRCRDENIERLDLSKSSITIIPPSVKDCTCLVEFYLYGNKISQLPPEIGNLHNLKTLALNENSLTSIPSTLANLKQLKVLDLRHNKLTEIPEVIYKLTTLTTLYLRFNRIRVVGDNLRNLTNLTMLSLRENKIRELTSSIGHLVNLTTFDISHNHLEHLPEEIGNCVNLSALDLQHNELLDIPETIGNLQNLSRLGLRYNRLTSIPQSLKNCNHMDELNVEGNGISQLPDGLLASLSNLNSITLSRNSFHSYPAGGPAQFTNVSSINLEHNQIDKIPYGIFSRAKGLAKLNMKENVLTSLPLDIGTWSHMVELNLGTNSLTKLPDDIHCLQNLEVLILSNNMLKKIPNTIGNLRKLRVLDLEENRLESLPSEIGLLHELQKLILQSNQLNTLPRTIGHLTNLTYLSVGENNLQFLPDEIGTLENLESLYINDNPQLIKLPYELALCQNLAIMSIENCPLSAIPPEVVSGGPSLVIQYLKLHSPYRQM</sequence>
<evidence type="ECO:0000256" key="7">
    <source>
        <dbReference type="ARBA" id="ARBA00022588"/>
    </source>
</evidence>
<keyword evidence="6" id="KW-0963">Cytoplasm</keyword>
<evidence type="ECO:0000256" key="6">
    <source>
        <dbReference type="ARBA" id="ARBA00022490"/>
    </source>
</evidence>
<keyword evidence="9" id="KW-0677">Repeat</keyword>
<dbReference type="Pfam" id="PF23598">
    <property type="entry name" value="LRR_14"/>
    <property type="match status" value="3"/>
</dbReference>
<evidence type="ECO:0000256" key="15">
    <source>
        <dbReference type="ARBA" id="ARBA00023904"/>
    </source>
</evidence>
<dbReference type="SMART" id="SM00364">
    <property type="entry name" value="LRR_BAC"/>
    <property type="match status" value="12"/>
</dbReference>
<evidence type="ECO:0000256" key="1">
    <source>
        <dbReference type="ARBA" id="ARBA00004123"/>
    </source>
</evidence>
<evidence type="ECO:0000313" key="22">
    <source>
        <dbReference type="EMBL" id="SSX31090.1"/>
    </source>
</evidence>
<dbReference type="SMART" id="SM00369">
    <property type="entry name" value="LRR_TYP"/>
    <property type="match status" value="16"/>
</dbReference>
<dbReference type="InterPro" id="IPR003591">
    <property type="entry name" value="Leu-rich_rpt_typical-subtyp"/>
</dbReference>
<evidence type="ECO:0000256" key="10">
    <source>
        <dbReference type="ARBA" id="ARBA00022859"/>
    </source>
</evidence>
<dbReference type="SUPFAM" id="SSF52058">
    <property type="entry name" value="L domain-like"/>
    <property type="match status" value="1"/>
</dbReference>
<keyword evidence="13" id="KW-0539">Nucleus</keyword>
<dbReference type="Pfam" id="PF14784">
    <property type="entry name" value="ECSIT_C"/>
    <property type="match status" value="1"/>
</dbReference>
<feature type="region of interest" description="Disordered" evidence="20">
    <location>
        <begin position="404"/>
        <end position="440"/>
    </location>
</feature>
<dbReference type="InterPro" id="IPR032675">
    <property type="entry name" value="LRR_dom_sf"/>
</dbReference>
<evidence type="ECO:0000256" key="18">
    <source>
        <dbReference type="ARBA" id="ARBA00029998"/>
    </source>
</evidence>
<dbReference type="GO" id="GO:0005634">
    <property type="term" value="C:nucleus"/>
    <property type="evidence" value="ECO:0007669"/>
    <property type="project" value="UniProtKB-SubCell"/>
</dbReference>
<dbReference type="SUPFAM" id="SSF52047">
    <property type="entry name" value="RNI-like"/>
    <property type="match status" value="1"/>
</dbReference>
<dbReference type="FunFam" id="3.80.10.10:FF:000281">
    <property type="entry name" value="Leucine-rich repeat protein soc-2"/>
    <property type="match status" value="1"/>
</dbReference>
<evidence type="ECO:0000256" key="12">
    <source>
        <dbReference type="ARBA" id="ARBA00023128"/>
    </source>
</evidence>
<dbReference type="PROSITE" id="PS51450">
    <property type="entry name" value="LRR"/>
    <property type="match status" value="7"/>
</dbReference>
<dbReference type="Pfam" id="PF06239">
    <property type="entry name" value="ECSIT_N"/>
    <property type="match status" value="1"/>
</dbReference>
<keyword evidence="11" id="KW-0809">Transit peptide</keyword>
<evidence type="ECO:0000256" key="13">
    <source>
        <dbReference type="ARBA" id="ARBA00023242"/>
    </source>
</evidence>
<dbReference type="PANTHER" id="PTHR13113:SF1">
    <property type="entry name" value="EVOLUTIONARILY CONSERVED SIGNALING INTERMEDIATE IN TOLL PATHWAY, MITOCHONDRIAL"/>
    <property type="match status" value="1"/>
</dbReference>
<feature type="region of interest" description="Disordered" evidence="20">
    <location>
        <begin position="40"/>
        <end position="61"/>
    </location>
</feature>
<gene>
    <name evidence="22" type="primary">CSON003279</name>
</gene>
<evidence type="ECO:0000256" key="11">
    <source>
        <dbReference type="ARBA" id="ARBA00022946"/>
    </source>
</evidence>
<dbReference type="GO" id="GO:0005739">
    <property type="term" value="C:mitochondrion"/>
    <property type="evidence" value="ECO:0007669"/>
    <property type="project" value="UniProtKB-SubCell"/>
</dbReference>
<dbReference type="FunFam" id="3.80.10.10:FF:000031">
    <property type="entry name" value="leucine-rich repeat protein SHOC-2"/>
    <property type="match status" value="1"/>
</dbReference>
<keyword evidence="8" id="KW-0433">Leucine-rich repeat</keyword>
<organism evidence="22">
    <name type="scientific">Culicoides sonorensis</name>
    <name type="common">Biting midge</name>
    <dbReference type="NCBI Taxonomy" id="179676"/>
    <lineage>
        <taxon>Eukaryota</taxon>
        <taxon>Metazoa</taxon>
        <taxon>Ecdysozoa</taxon>
        <taxon>Arthropoda</taxon>
        <taxon>Hexapoda</taxon>
        <taxon>Insecta</taxon>
        <taxon>Pterygota</taxon>
        <taxon>Neoptera</taxon>
        <taxon>Endopterygota</taxon>
        <taxon>Diptera</taxon>
        <taxon>Nematocera</taxon>
        <taxon>Chironomoidea</taxon>
        <taxon>Ceratopogonidae</taxon>
        <taxon>Ceratopogoninae</taxon>
        <taxon>Culicoides</taxon>
        <taxon>Monoculicoides</taxon>
    </lineage>
</organism>
<comment type="similarity">
    <text evidence="4">Belongs to the ECSIT family.</text>
</comment>
<dbReference type="InterPro" id="IPR010418">
    <property type="entry name" value="ECSIT"/>
</dbReference>
<dbReference type="EMBL" id="UFQT01001591">
    <property type="protein sequence ID" value="SSX31090.1"/>
    <property type="molecule type" value="Genomic_DNA"/>
</dbReference>
<dbReference type="InterPro" id="IPR046448">
    <property type="entry name" value="ECSIT_N"/>
</dbReference>
<dbReference type="SMART" id="SM01284">
    <property type="entry name" value="ECSIT_Cterm"/>
    <property type="match status" value="1"/>
</dbReference>
<dbReference type="Gene3D" id="3.80.10.10">
    <property type="entry name" value="Ribonuclease Inhibitor"/>
    <property type="match status" value="4"/>
</dbReference>
<evidence type="ECO:0000259" key="21">
    <source>
        <dbReference type="SMART" id="SM01284"/>
    </source>
</evidence>
<reference evidence="22" key="1">
    <citation type="submission" date="2018-07" db="EMBL/GenBank/DDBJ databases">
        <authorList>
            <person name="Quirk P.G."/>
            <person name="Krulwich T.A."/>
        </authorList>
    </citation>
    <scope>NUCLEOTIDE SEQUENCE</scope>
</reference>
<evidence type="ECO:0000256" key="2">
    <source>
        <dbReference type="ARBA" id="ARBA00004173"/>
    </source>
</evidence>
<dbReference type="PANTHER" id="PTHR13113">
    <property type="entry name" value="ECSIT EVOLUTIONARILY CONSERVED SIGNALING INTERMEDIATE IN TOLL PATHWAYS"/>
    <property type="match status" value="1"/>
</dbReference>
<proteinExistence type="inferred from homology"/>
<dbReference type="InterPro" id="IPR029342">
    <property type="entry name" value="ECIST_C"/>
</dbReference>
<evidence type="ECO:0000256" key="8">
    <source>
        <dbReference type="ARBA" id="ARBA00022614"/>
    </source>
</evidence>
<comment type="similarity">
    <text evidence="14">Belongs to the SHOC2 family.</text>
</comment>
<dbReference type="GO" id="GO:0007178">
    <property type="term" value="P:cell surface receptor protein serine/threonine kinase signaling pathway"/>
    <property type="evidence" value="ECO:0007669"/>
    <property type="project" value="TreeGrafter"/>
</dbReference>
<evidence type="ECO:0000256" key="5">
    <source>
        <dbReference type="ARBA" id="ARBA00019998"/>
    </source>
</evidence>
<dbReference type="AlphaFoldDB" id="A0A336MM82"/>
<keyword evidence="12" id="KW-0496">Mitochondrion</keyword>
<evidence type="ECO:0000256" key="14">
    <source>
        <dbReference type="ARBA" id="ARBA00023786"/>
    </source>
</evidence>
<dbReference type="SMART" id="SM00365">
    <property type="entry name" value="LRR_SD22"/>
    <property type="match status" value="9"/>
</dbReference>
<dbReference type="GO" id="GO:0045087">
    <property type="term" value="P:innate immune response"/>
    <property type="evidence" value="ECO:0007669"/>
    <property type="project" value="UniProtKB-KW"/>
</dbReference>
<accession>A0A336MM82</accession>
<protein>
    <recommendedName>
        <fullName evidence="5">Evolutionarily conserved signaling intermediate in Toll pathway, mitochondrial</fullName>
    </recommendedName>
    <alternativeName>
        <fullName evidence="15">Leucine-rich repeat protein soc-2 homolog</fullName>
    </alternativeName>
    <alternativeName>
        <fullName evidence="19">Protein soc-2 homolog</fullName>
    </alternativeName>
    <alternativeName>
        <fullName evidence="17 18">protein Sur-8 homolog</fullName>
    </alternativeName>
</protein>
<evidence type="ECO:0000256" key="9">
    <source>
        <dbReference type="ARBA" id="ARBA00022737"/>
    </source>
</evidence>
<dbReference type="InterPro" id="IPR055414">
    <property type="entry name" value="LRR_R13L4/SHOC2-like"/>
</dbReference>